<keyword evidence="4 9" id="KW-0812">Transmembrane</keyword>
<accession>A0A1F8EBV1</accession>
<sequence length="462" mass="49252">MRKNLFLIAIILGSLLLLAFVAPQAINTVAKKLRIPKVNISTPDFRLGLDLLGGAHLVYQADLSKITGSTSDAMQGVRDVVERRVNLFGVSEPVVQVSGSDRLIVDLAGINDVNQAIQLIGQTPFLEFKTILPTAQGDAIIKEALGDEAQGLTAVNLCAPANGATLGQFLITFKVDPCYQPSGLNGSGLKTAQVSFNNQSLSPQVSLELNDQGAKLFGQITQANLGRTVAIYLDGLPISTPTVQSAITDGHAVISGNFTPEEAKTLVARLNSGALPVPIQLISQQTIGASLGSESLQKSLRAGIFGPLFVALFMIVFYRLPGVVSILALLVYTLLVLSLYKIVPVTLTLAGIAGFILSLGMAVDANILIFARMKEELAAGKSLHASVHEGFSRAWLSIRDSHVTTLLSAVVLYMFTTSIVKGFALTLGIGAIISLITATFVTRTILLTFVGPWSEKRKWLFR</sequence>
<dbReference type="InterPro" id="IPR048631">
    <property type="entry name" value="SecD_1st"/>
</dbReference>
<dbReference type="NCBIfam" id="TIGR00916">
    <property type="entry name" value="2A0604s01"/>
    <property type="match status" value="1"/>
</dbReference>
<feature type="transmembrane region" description="Helical" evidence="9">
    <location>
        <begin position="300"/>
        <end position="318"/>
    </location>
</feature>
<comment type="function">
    <text evidence="9">Part of the Sec protein translocase complex. Interacts with the SecYEG preprotein conducting channel. SecDF uses the proton motive force (PMF) to complete protein translocation after the ATP-dependent function of SecA.</text>
</comment>
<dbReference type="InterPro" id="IPR055344">
    <property type="entry name" value="SecD_SecF_C_bact"/>
</dbReference>
<dbReference type="GO" id="GO:0005886">
    <property type="term" value="C:plasma membrane"/>
    <property type="evidence" value="ECO:0007669"/>
    <property type="project" value="UniProtKB-SubCell"/>
</dbReference>
<keyword evidence="8 9" id="KW-0472">Membrane</keyword>
<feature type="transmembrane region" description="Helical" evidence="9">
    <location>
        <begin position="429"/>
        <end position="453"/>
    </location>
</feature>
<evidence type="ECO:0000313" key="14">
    <source>
        <dbReference type="Proteomes" id="UP000178520"/>
    </source>
</evidence>
<dbReference type="NCBIfam" id="TIGR01129">
    <property type="entry name" value="secD"/>
    <property type="match status" value="1"/>
</dbReference>
<evidence type="ECO:0000259" key="10">
    <source>
        <dbReference type="Pfam" id="PF02355"/>
    </source>
</evidence>
<name>A0A1F8EBV1_9BACT</name>
<dbReference type="PANTHER" id="PTHR30081">
    <property type="entry name" value="PROTEIN-EXPORT MEMBRANE PROTEIN SEC"/>
    <property type="match status" value="1"/>
</dbReference>
<dbReference type="GO" id="GO:0065002">
    <property type="term" value="P:intracellular protein transmembrane transport"/>
    <property type="evidence" value="ECO:0007669"/>
    <property type="project" value="UniProtKB-UniRule"/>
</dbReference>
<dbReference type="Pfam" id="PF22599">
    <property type="entry name" value="SecDF_P1_head"/>
    <property type="match status" value="1"/>
</dbReference>
<evidence type="ECO:0000313" key="13">
    <source>
        <dbReference type="EMBL" id="OGM98220.1"/>
    </source>
</evidence>
<feature type="transmembrane region" description="Helical" evidence="9">
    <location>
        <begin position="323"/>
        <end position="343"/>
    </location>
</feature>
<keyword evidence="7 9" id="KW-0811">Translocation</keyword>
<dbReference type="Gene3D" id="3.30.70.3220">
    <property type="match status" value="1"/>
</dbReference>
<evidence type="ECO:0000259" key="11">
    <source>
        <dbReference type="Pfam" id="PF21760"/>
    </source>
</evidence>
<comment type="similarity">
    <text evidence="9">Belongs to the SecD/SecF family. SecD subfamily.</text>
</comment>
<comment type="caution">
    <text evidence="13">The sequence shown here is derived from an EMBL/GenBank/DDBJ whole genome shotgun (WGS) entry which is preliminary data.</text>
</comment>
<evidence type="ECO:0000256" key="1">
    <source>
        <dbReference type="ARBA" id="ARBA00004651"/>
    </source>
</evidence>
<reference evidence="13 14" key="1">
    <citation type="journal article" date="2016" name="Nat. Commun.">
        <title>Thousands of microbial genomes shed light on interconnected biogeochemical processes in an aquifer system.</title>
        <authorList>
            <person name="Anantharaman K."/>
            <person name="Brown C.T."/>
            <person name="Hug L.A."/>
            <person name="Sharon I."/>
            <person name="Castelle C.J."/>
            <person name="Probst A.J."/>
            <person name="Thomas B.C."/>
            <person name="Singh A."/>
            <person name="Wilkins M.J."/>
            <person name="Karaoz U."/>
            <person name="Brodie E.L."/>
            <person name="Williams K.H."/>
            <person name="Hubbard S.S."/>
            <person name="Banfield J.F."/>
        </authorList>
    </citation>
    <scope>NUCLEOTIDE SEQUENCE [LARGE SCALE GENOMIC DNA]</scope>
</reference>
<keyword evidence="3 9" id="KW-1003">Cell membrane</keyword>
<dbReference type="GO" id="GO:0015450">
    <property type="term" value="F:protein-transporting ATPase activity"/>
    <property type="evidence" value="ECO:0007669"/>
    <property type="project" value="InterPro"/>
</dbReference>
<evidence type="ECO:0000256" key="3">
    <source>
        <dbReference type="ARBA" id="ARBA00022475"/>
    </source>
</evidence>
<dbReference type="GO" id="GO:0043952">
    <property type="term" value="P:protein transport by the Sec complex"/>
    <property type="evidence" value="ECO:0007669"/>
    <property type="project" value="UniProtKB-UniRule"/>
</dbReference>
<comment type="subcellular location">
    <subcellularLocation>
        <location evidence="1 9">Cell membrane</location>
        <topology evidence="1 9">Multi-pass membrane protein</topology>
    </subcellularLocation>
</comment>
<feature type="domain" description="SecDF P1 head subdomain" evidence="12">
    <location>
        <begin position="183"/>
        <end position="277"/>
    </location>
</feature>
<comment type="subunit">
    <text evidence="9">Forms a complex with SecF. Part of the essential Sec protein translocation apparatus which comprises SecA, SecYEG and auxiliary proteins SecDF. Other proteins may also be involved.</text>
</comment>
<dbReference type="GO" id="GO:0006605">
    <property type="term" value="P:protein targeting"/>
    <property type="evidence" value="ECO:0007669"/>
    <property type="project" value="UniProtKB-UniRule"/>
</dbReference>
<evidence type="ECO:0000256" key="4">
    <source>
        <dbReference type="ARBA" id="ARBA00022692"/>
    </source>
</evidence>
<dbReference type="Pfam" id="PF02355">
    <property type="entry name" value="SecD_SecF_C"/>
    <property type="match status" value="1"/>
</dbReference>
<dbReference type="EMBL" id="MGJA01000003">
    <property type="protein sequence ID" value="OGM98220.1"/>
    <property type="molecule type" value="Genomic_DNA"/>
</dbReference>
<evidence type="ECO:0000256" key="9">
    <source>
        <dbReference type="HAMAP-Rule" id="MF_01463"/>
    </source>
</evidence>
<evidence type="ECO:0000256" key="2">
    <source>
        <dbReference type="ARBA" id="ARBA00022448"/>
    </source>
</evidence>
<gene>
    <name evidence="9" type="primary">secD</name>
    <name evidence="13" type="ORF">A2735_00735</name>
</gene>
<feature type="domain" description="Protein export membrane protein SecD/SecF C-terminal" evidence="10">
    <location>
        <begin position="279"/>
        <end position="449"/>
    </location>
</feature>
<dbReference type="HAMAP" id="MF_01463_B">
    <property type="entry name" value="SecD_B"/>
    <property type="match status" value="1"/>
</dbReference>
<dbReference type="STRING" id="1802660.A2735_00735"/>
<dbReference type="Gene3D" id="1.20.1640.10">
    <property type="entry name" value="Multidrug efflux transporter AcrB transmembrane domain"/>
    <property type="match status" value="1"/>
</dbReference>
<evidence type="ECO:0000256" key="8">
    <source>
        <dbReference type="ARBA" id="ARBA00023136"/>
    </source>
</evidence>
<keyword evidence="2 9" id="KW-0813">Transport</keyword>
<dbReference type="InterPro" id="IPR054384">
    <property type="entry name" value="SecDF_P1_head"/>
</dbReference>
<keyword evidence="6 9" id="KW-1133">Transmembrane helix</keyword>
<organism evidence="13 14">
    <name type="scientific">Candidatus Yanofskybacteria bacterium RIFCSPHIGHO2_01_FULL_41_21</name>
    <dbReference type="NCBI Taxonomy" id="1802660"/>
    <lineage>
        <taxon>Bacteria</taxon>
        <taxon>Candidatus Yanofskyibacteriota</taxon>
    </lineage>
</organism>
<dbReference type="AlphaFoldDB" id="A0A1F8EBV1"/>
<dbReference type="Gene3D" id="3.30.1360.200">
    <property type="match status" value="1"/>
</dbReference>
<dbReference type="InterPro" id="IPR005791">
    <property type="entry name" value="SecD"/>
</dbReference>
<protein>
    <recommendedName>
        <fullName evidence="9">Protein translocase subunit SecD</fullName>
    </recommendedName>
</protein>
<feature type="domain" description="Protein translocase subunit SecDF P1" evidence="11">
    <location>
        <begin position="74"/>
        <end position="130"/>
    </location>
</feature>
<dbReference type="Pfam" id="PF21760">
    <property type="entry name" value="SecD_1st"/>
    <property type="match status" value="1"/>
</dbReference>
<evidence type="ECO:0000256" key="5">
    <source>
        <dbReference type="ARBA" id="ARBA00022927"/>
    </source>
</evidence>
<comment type="caution">
    <text evidence="9">Lacks conserved residue(s) required for the propagation of feature annotation.</text>
</comment>
<proteinExistence type="inferred from homology"/>
<dbReference type="InterPro" id="IPR048634">
    <property type="entry name" value="SecD_SecF_C"/>
</dbReference>
<feature type="transmembrane region" description="Helical" evidence="9">
    <location>
        <begin position="349"/>
        <end position="371"/>
    </location>
</feature>
<keyword evidence="5 9" id="KW-0653">Protein transport</keyword>
<dbReference type="PANTHER" id="PTHR30081:SF1">
    <property type="entry name" value="PROTEIN TRANSLOCASE SUBUNIT SECD"/>
    <property type="match status" value="1"/>
</dbReference>
<evidence type="ECO:0000256" key="7">
    <source>
        <dbReference type="ARBA" id="ARBA00023010"/>
    </source>
</evidence>
<evidence type="ECO:0000256" key="6">
    <source>
        <dbReference type="ARBA" id="ARBA00022989"/>
    </source>
</evidence>
<feature type="transmembrane region" description="Helical" evidence="9">
    <location>
        <begin position="403"/>
        <end position="423"/>
    </location>
</feature>
<evidence type="ECO:0000259" key="12">
    <source>
        <dbReference type="Pfam" id="PF22599"/>
    </source>
</evidence>
<dbReference type="SUPFAM" id="SSF82866">
    <property type="entry name" value="Multidrug efflux transporter AcrB transmembrane domain"/>
    <property type="match status" value="1"/>
</dbReference>
<dbReference type="Proteomes" id="UP000178520">
    <property type="component" value="Unassembled WGS sequence"/>
</dbReference>
<dbReference type="InterPro" id="IPR022813">
    <property type="entry name" value="SecD/SecF_arch_bac"/>
</dbReference>